<dbReference type="Proteomes" id="UP001597389">
    <property type="component" value="Unassembled WGS sequence"/>
</dbReference>
<sequence length="169" mass="19497">MKPKLLIFVTFASLILATLFWWFSSAQVLKRRTTELLECVEMEKGTGRIERAYKAEKLRDLIDDTITISYPTMSDAFSHTYATNEPITLPEQRAKTALLYLTETADWISVNNQTIQVVNHNKTTAKVRAHFDLSTKLKNRSQSDVSLEATLHFARVKNRWLLREASFTQ</sequence>
<accession>A0ABW4Z817</accession>
<dbReference type="EMBL" id="JBHUJB010000021">
    <property type="protein sequence ID" value="MFD2158128.1"/>
    <property type="molecule type" value="Genomic_DNA"/>
</dbReference>
<name>A0ABW4Z817_9BACT</name>
<reference evidence="2" key="1">
    <citation type="journal article" date="2019" name="Int. J. Syst. Evol. Microbiol.">
        <title>The Global Catalogue of Microorganisms (GCM) 10K type strain sequencing project: providing services to taxonomists for standard genome sequencing and annotation.</title>
        <authorList>
            <consortium name="The Broad Institute Genomics Platform"/>
            <consortium name="The Broad Institute Genome Sequencing Center for Infectious Disease"/>
            <person name="Wu L."/>
            <person name="Ma J."/>
        </authorList>
    </citation>
    <scope>NUCLEOTIDE SEQUENCE [LARGE SCALE GENOMIC DNA]</scope>
    <source>
        <strain evidence="2">CCUG 57942</strain>
    </source>
</reference>
<evidence type="ECO:0008006" key="3">
    <source>
        <dbReference type="Google" id="ProtNLM"/>
    </source>
</evidence>
<gene>
    <name evidence="1" type="ORF">ACFSW8_04380</name>
</gene>
<protein>
    <recommendedName>
        <fullName evidence="3">SnoaL-like domain-containing protein</fullName>
    </recommendedName>
</protein>
<proteinExistence type="predicted"/>
<organism evidence="1 2">
    <name type="scientific">Rubritalea tangerina</name>
    <dbReference type="NCBI Taxonomy" id="430798"/>
    <lineage>
        <taxon>Bacteria</taxon>
        <taxon>Pseudomonadati</taxon>
        <taxon>Verrucomicrobiota</taxon>
        <taxon>Verrucomicrobiia</taxon>
        <taxon>Verrucomicrobiales</taxon>
        <taxon>Rubritaleaceae</taxon>
        <taxon>Rubritalea</taxon>
    </lineage>
</organism>
<keyword evidence="2" id="KW-1185">Reference proteome</keyword>
<dbReference type="RefSeq" id="WP_377090266.1">
    <property type="nucleotide sequence ID" value="NZ_JBHSJL010000014.1"/>
</dbReference>
<evidence type="ECO:0000313" key="2">
    <source>
        <dbReference type="Proteomes" id="UP001597389"/>
    </source>
</evidence>
<comment type="caution">
    <text evidence="1">The sequence shown here is derived from an EMBL/GenBank/DDBJ whole genome shotgun (WGS) entry which is preliminary data.</text>
</comment>
<evidence type="ECO:0000313" key="1">
    <source>
        <dbReference type="EMBL" id="MFD2158128.1"/>
    </source>
</evidence>